<reference evidence="3" key="1">
    <citation type="journal article" date="2019" name="Int. J. Syst. Evol. Microbiol.">
        <title>The Global Catalogue of Microorganisms (GCM) 10K type strain sequencing project: providing services to taxonomists for standard genome sequencing and annotation.</title>
        <authorList>
            <consortium name="The Broad Institute Genomics Platform"/>
            <consortium name="The Broad Institute Genome Sequencing Center for Infectious Disease"/>
            <person name="Wu L."/>
            <person name="Ma J."/>
        </authorList>
    </citation>
    <scope>NUCLEOTIDE SEQUENCE [LARGE SCALE GENOMIC DNA]</scope>
    <source>
        <strain evidence="3">KCTC 42282</strain>
    </source>
</reference>
<dbReference type="PROSITE" id="PS51257">
    <property type="entry name" value="PROKAR_LIPOPROTEIN"/>
    <property type="match status" value="1"/>
</dbReference>
<evidence type="ECO:0000313" key="3">
    <source>
        <dbReference type="Proteomes" id="UP001595704"/>
    </source>
</evidence>
<evidence type="ECO:0008006" key="4">
    <source>
        <dbReference type="Google" id="ProtNLM"/>
    </source>
</evidence>
<keyword evidence="3" id="KW-1185">Reference proteome</keyword>
<evidence type="ECO:0000256" key="1">
    <source>
        <dbReference type="SAM" id="SignalP"/>
    </source>
</evidence>
<evidence type="ECO:0000313" key="2">
    <source>
        <dbReference type="EMBL" id="MFC3639963.1"/>
    </source>
</evidence>
<dbReference type="Proteomes" id="UP001595704">
    <property type="component" value="Unassembled WGS sequence"/>
</dbReference>
<proteinExistence type="predicted"/>
<gene>
    <name evidence="2" type="ORF">ACFONL_21730</name>
</gene>
<name>A0ABV7UNB3_9HYPH</name>
<dbReference type="EMBL" id="JBHRYC010000111">
    <property type="protein sequence ID" value="MFC3639963.1"/>
    <property type="molecule type" value="Genomic_DNA"/>
</dbReference>
<sequence>MKLVKRRAVVAVRMVGAIAIAGPALLLGACQTRTPETRAQQLARICADPSSLRPDSFYFGECVAYKNPTANQRRQIYLNTAPES</sequence>
<accession>A0ABV7UNB3</accession>
<comment type="caution">
    <text evidence="2">The sequence shown here is derived from an EMBL/GenBank/DDBJ whole genome shotgun (WGS) entry which is preliminary data.</text>
</comment>
<feature type="chain" id="PRO_5045455789" description="Entry exclusion lipoprotein TrbK" evidence="1">
    <location>
        <begin position="22"/>
        <end position="84"/>
    </location>
</feature>
<organism evidence="2 3">
    <name type="scientific">Camelimonas fluminis</name>
    <dbReference type="NCBI Taxonomy" id="1576911"/>
    <lineage>
        <taxon>Bacteria</taxon>
        <taxon>Pseudomonadati</taxon>
        <taxon>Pseudomonadota</taxon>
        <taxon>Alphaproteobacteria</taxon>
        <taxon>Hyphomicrobiales</taxon>
        <taxon>Chelatococcaceae</taxon>
        <taxon>Camelimonas</taxon>
    </lineage>
</organism>
<feature type="signal peptide" evidence="1">
    <location>
        <begin position="1"/>
        <end position="21"/>
    </location>
</feature>
<protein>
    <recommendedName>
        <fullName evidence="4">Entry exclusion lipoprotein TrbK</fullName>
    </recommendedName>
</protein>
<keyword evidence="1" id="KW-0732">Signal</keyword>
<dbReference type="RefSeq" id="WP_191320304.1">
    <property type="nucleotide sequence ID" value="NZ_BNCG01000016.1"/>
</dbReference>